<dbReference type="SUPFAM" id="SSF49879">
    <property type="entry name" value="SMAD/FHA domain"/>
    <property type="match status" value="1"/>
</dbReference>
<reference evidence="3 4" key="1">
    <citation type="submission" date="2024-04" db="EMBL/GenBank/DDBJ databases">
        <title>Novel species of the genus Ideonella isolated from streams.</title>
        <authorList>
            <person name="Lu H."/>
        </authorList>
    </citation>
    <scope>NUCLEOTIDE SEQUENCE [LARGE SCALE GENOMIC DNA]</scope>
    <source>
        <strain evidence="3 4">BYS139W</strain>
    </source>
</reference>
<dbReference type="Pfam" id="PF00498">
    <property type="entry name" value="FHA"/>
    <property type="match status" value="1"/>
</dbReference>
<dbReference type="Pfam" id="PF00563">
    <property type="entry name" value="EAL"/>
    <property type="match status" value="1"/>
</dbReference>
<dbReference type="SMART" id="SM00240">
    <property type="entry name" value="FHA"/>
    <property type="match status" value="1"/>
</dbReference>
<dbReference type="InterPro" id="IPR035919">
    <property type="entry name" value="EAL_sf"/>
</dbReference>
<dbReference type="InterPro" id="IPR000253">
    <property type="entry name" value="FHA_dom"/>
</dbReference>
<dbReference type="Proteomes" id="UP001368500">
    <property type="component" value="Unassembled WGS sequence"/>
</dbReference>
<evidence type="ECO:0000313" key="4">
    <source>
        <dbReference type="Proteomes" id="UP001368500"/>
    </source>
</evidence>
<dbReference type="Gene3D" id="3.20.20.450">
    <property type="entry name" value="EAL domain"/>
    <property type="match status" value="1"/>
</dbReference>
<accession>A0ABU9BBS1</accession>
<dbReference type="CDD" id="cd01948">
    <property type="entry name" value="EAL"/>
    <property type="match status" value="1"/>
</dbReference>
<evidence type="ECO:0000259" key="2">
    <source>
        <dbReference type="PROSITE" id="PS50883"/>
    </source>
</evidence>
<sequence length="393" mass="43413">MEVNWFLESRGPDGETVRRPIHSLPCAIGRDPSNDLVVNASGMSRRHALLDTDEEGLLRIVDLGSTNGTFVNRRRISGPRRLRANDVLHFGTAEFRITRVQEGVWGTPAAAPRQSELPRWAGDAVPAQARPDFDPQATTPLADEPPPVFPMQEMALEDLLGGVGLDVAVQPIIAGLDGRLFAWELLGRAQHPDLPQEPAALFELASRLGRECDLSQAFRRHGVSRMATQLQGARLFVNTHPKELLDDGFADRIARLREEVGLTTRLVVELPEPPTVDLPRLRELTARLRAQDIGVACDEWGGHEDAERRLSLLRPQFVKFDKRLMRGLHQADSLRQARVRDLVSEVLDAGAVALAEGIENEDDAELCRDMGFALLQGFHTGRPLPLEQAAALG</sequence>
<dbReference type="InterPro" id="IPR001633">
    <property type="entry name" value="EAL_dom"/>
</dbReference>
<keyword evidence="4" id="KW-1185">Reference proteome</keyword>
<dbReference type="PROSITE" id="PS50006">
    <property type="entry name" value="FHA_DOMAIN"/>
    <property type="match status" value="1"/>
</dbReference>
<evidence type="ECO:0000259" key="1">
    <source>
        <dbReference type="PROSITE" id="PS50006"/>
    </source>
</evidence>
<evidence type="ECO:0000313" key="3">
    <source>
        <dbReference type="EMBL" id="MEK8026083.1"/>
    </source>
</evidence>
<dbReference type="InterPro" id="IPR008984">
    <property type="entry name" value="SMAD_FHA_dom_sf"/>
</dbReference>
<dbReference type="PANTHER" id="PTHR33121:SF76">
    <property type="entry name" value="SIGNALING PROTEIN"/>
    <property type="match status" value="1"/>
</dbReference>
<comment type="caution">
    <text evidence="3">The sequence shown here is derived from an EMBL/GenBank/DDBJ whole genome shotgun (WGS) entry which is preliminary data.</text>
</comment>
<dbReference type="SMART" id="SM00052">
    <property type="entry name" value="EAL"/>
    <property type="match status" value="1"/>
</dbReference>
<dbReference type="PROSITE" id="PS50883">
    <property type="entry name" value="EAL"/>
    <property type="match status" value="1"/>
</dbReference>
<dbReference type="PANTHER" id="PTHR33121">
    <property type="entry name" value="CYCLIC DI-GMP PHOSPHODIESTERASE PDEF"/>
    <property type="match status" value="1"/>
</dbReference>
<gene>
    <name evidence="3" type="ORF">AACH11_08925</name>
</gene>
<organism evidence="3 4">
    <name type="scientific">Pseudaquabacterium rugosum</name>
    <dbReference type="NCBI Taxonomy" id="2984194"/>
    <lineage>
        <taxon>Bacteria</taxon>
        <taxon>Pseudomonadati</taxon>
        <taxon>Pseudomonadota</taxon>
        <taxon>Betaproteobacteria</taxon>
        <taxon>Burkholderiales</taxon>
        <taxon>Sphaerotilaceae</taxon>
        <taxon>Pseudaquabacterium</taxon>
    </lineage>
</organism>
<feature type="domain" description="FHA" evidence="1">
    <location>
        <begin position="26"/>
        <end position="76"/>
    </location>
</feature>
<dbReference type="SUPFAM" id="SSF141868">
    <property type="entry name" value="EAL domain-like"/>
    <property type="match status" value="1"/>
</dbReference>
<dbReference type="InterPro" id="IPR050706">
    <property type="entry name" value="Cyclic-di-GMP_PDE-like"/>
</dbReference>
<feature type="domain" description="EAL" evidence="2">
    <location>
        <begin position="149"/>
        <end position="393"/>
    </location>
</feature>
<dbReference type="EMBL" id="JBBUTF010000007">
    <property type="protein sequence ID" value="MEK8026083.1"/>
    <property type="molecule type" value="Genomic_DNA"/>
</dbReference>
<protein>
    <submittedName>
        <fullName evidence="3">EAL domain-containing protein</fullName>
    </submittedName>
</protein>
<dbReference type="RefSeq" id="WP_341373869.1">
    <property type="nucleotide sequence ID" value="NZ_JBBUTF010000007.1"/>
</dbReference>
<dbReference type="CDD" id="cd00060">
    <property type="entry name" value="FHA"/>
    <property type="match status" value="1"/>
</dbReference>
<name>A0ABU9BBS1_9BURK</name>
<proteinExistence type="predicted"/>
<dbReference type="Gene3D" id="2.60.200.20">
    <property type="match status" value="1"/>
</dbReference>